<evidence type="ECO:0000256" key="1">
    <source>
        <dbReference type="PROSITE-ProRule" id="PRU00047"/>
    </source>
</evidence>
<keyword evidence="1" id="KW-0479">Metal-binding</keyword>
<protein>
    <submittedName>
        <fullName evidence="4">Zinc finger, CCHC-type</fullName>
    </submittedName>
</protein>
<sequence>MEMLWEVEGPNKKCVNLNPEVVLLLTPPQKPWASHRRQDDETPNQTQTQSQKKGACFICHRQGHWARDCPSNSKTPKSNTQRSLPDQGTDVHSVPVLRCHCGVAYKTAISRSQDNPGRRYYIRECECRGNIETEQGGLFKRYIWYDEHVDNLRAPTCQCGAGACTINFGVGRVKEDGTVMTYNMYYTCRIRMGHGACGFLKFITPPDWSMEKSIQPSVLSPNHEPQNNVTHENECPIPNLEGHRFPRSRSEIHSRQIEFENQMSAAAADSSDTCIGKVLISGRCVDDVRGWEDVTSLVLKEAGKKLIQLMEPPDNDALPQAANAAFDVSACLSSECGPFAESVTNINQPASRVIELGSVVQENCDLQAPTEHDIVEESPDDIAGLHSEALATLRASRPSSNLRQSIRKGATHLKEMRLQMRKLYHHWETETLKLETFFLDMTKDLDAYEEVTETLKLEQREERCMGGESLETWSSSSESSTLDVRKRQKVTGNYGSETE</sequence>
<accession>A0A1R3JWL6</accession>
<dbReference type="AlphaFoldDB" id="A0A1R3JWL6"/>
<dbReference type="SMART" id="SM00343">
    <property type="entry name" value="ZnF_C2HC"/>
    <property type="match status" value="1"/>
</dbReference>
<keyword evidence="1" id="KW-0862">Zinc</keyword>
<dbReference type="InterPro" id="IPR036875">
    <property type="entry name" value="Znf_CCHC_sf"/>
</dbReference>
<evidence type="ECO:0000313" key="5">
    <source>
        <dbReference type="Proteomes" id="UP000187203"/>
    </source>
</evidence>
<feature type="compositionally biased region" description="Polar residues" evidence="2">
    <location>
        <begin position="490"/>
        <end position="499"/>
    </location>
</feature>
<dbReference type="InterPro" id="IPR001878">
    <property type="entry name" value="Znf_CCHC"/>
</dbReference>
<dbReference type="Proteomes" id="UP000187203">
    <property type="component" value="Unassembled WGS sequence"/>
</dbReference>
<feature type="compositionally biased region" description="Polar residues" evidence="2">
    <location>
        <begin position="70"/>
        <end position="86"/>
    </location>
</feature>
<feature type="compositionally biased region" description="Polar residues" evidence="2">
    <location>
        <begin position="43"/>
        <end position="52"/>
    </location>
</feature>
<evidence type="ECO:0000259" key="3">
    <source>
        <dbReference type="PROSITE" id="PS50158"/>
    </source>
</evidence>
<dbReference type="PANTHER" id="PTHR33680">
    <property type="entry name" value="OS07G0190500 PROTEIN"/>
    <property type="match status" value="1"/>
</dbReference>
<feature type="region of interest" description="Disordered" evidence="2">
    <location>
        <begin position="462"/>
        <end position="499"/>
    </location>
</feature>
<proteinExistence type="predicted"/>
<feature type="compositionally biased region" description="Low complexity" evidence="2">
    <location>
        <begin position="468"/>
        <end position="482"/>
    </location>
</feature>
<dbReference type="GO" id="GO:0008270">
    <property type="term" value="F:zinc ion binding"/>
    <property type="evidence" value="ECO:0007669"/>
    <property type="project" value="UniProtKB-KW"/>
</dbReference>
<reference evidence="5" key="1">
    <citation type="submission" date="2013-09" db="EMBL/GenBank/DDBJ databases">
        <title>Corchorus olitorius genome sequencing.</title>
        <authorList>
            <person name="Alam M."/>
            <person name="Haque M.S."/>
            <person name="Islam M.S."/>
            <person name="Emdad E.M."/>
            <person name="Islam M.M."/>
            <person name="Ahmed B."/>
            <person name="Halim A."/>
            <person name="Hossen Q.M.M."/>
            <person name="Hossain M.Z."/>
            <person name="Ahmed R."/>
            <person name="Khan M.M."/>
            <person name="Islam R."/>
            <person name="Rashid M.M."/>
            <person name="Khan S.A."/>
            <person name="Rahman M.S."/>
            <person name="Alam M."/>
            <person name="Yahiya A.S."/>
            <person name="Khan M.S."/>
            <person name="Azam M.S."/>
            <person name="Haque T."/>
            <person name="Lashkar M.Z.H."/>
            <person name="Akhand A.I."/>
            <person name="Morshed G."/>
            <person name="Roy S."/>
            <person name="Uddin K.S."/>
            <person name="Rabeya T."/>
            <person name="Hossain A.S."/>
            <person name="Chowdhury A."/>
            <person name="Snigdha A.R."/>
            <person name="Mortoza M.S."/>
            <person name="Matin S.A."/>
            <person name="Hoque S.M.E."/>
            <person name="Islam M.K."/>
            <person name="Roy D.K."/>
            <person name="Haider R."/>
            <person name="Moosa M.M."/>
            <person name="Elias S.M."/>
            <person name="Hasan A.M."/>
            <person name="Jahan S."/>
            <person name="Shafiuddin M."/>
            <person name="Mahmood N."/>
            <person name="Shommy N.S."/>
        </authorList>
    </citation>
    <scope>NUCLEOTIDE SEQUENCE [LARGE SCALE GENOMIC DNA]</scope>
    <source>
        <strain evidence="5">cv. O-4</strain>
    </source>
</reference>
<keyword evidence="1" id="KW-0863">Zinc-finger</keyword>
<dbReference type="Pfam" id="PF00098">
    <property type="entry name" value="zf-CCHC"/>
    <property type="match status" value="1"/>
</dbReference>
<comment type="caution">
    <text evidence="4">The sequence shown here is derived from an EMBL/GenBank/DDBJ whole genome shotgun (WGS) entry which is preliminary data.</text>
</comment>
<dbReference type="PANTHER" id="PTHR33680:SF1">
    <property type="entry name" value="OS05G0489500 PROTEIN"/>
    <property type="match status" value="1"/>
</dbReference>
<keyword evidence="5" id="KW-1185">Reference proteome</keyword>
<dbReference type="OrthoDB" id="2425403at2759"/>
<feature type="domain" description="CCHC-type" evidence="3">
    <location>
        <begin position="56"/>
        <end position="71"/>
    </location>
</feature>
<organism evidence="4 5">
    <name type="scientific">Corchorus olitorius</name>
    <dbReference type="NCBI Taxonomy" id="93759"/>
    <lineage>
        <taxon>Eukaryota</taxon>
        <taxon>Viridiplantae</taxon>
        <taxon>Streptophyta</taxon>
        <taxon>Embryophyta</taxon>
        <taxon>Tracheophyta</taxon>
        <taxon>Spermatophyta</taxon>
        <taxon>Magnoliopsida</taxon>
        <taxon>eudicotyledons</taxon>
        <taxon>Gunneridae</taxon>
        <taxon>Pentapetalae</taxon>
        <taxon>rosids</taxon>
        <taxon>malvids</taxon>
        <taxon>Malvales</taxon>
        <taxon>Malvaceae</taxon>
        <taxon>Grewioideae</taxon>
        <taxon>Apeibeae</taxon>
        <taxon>Corchorus</taxon>
    </lineage>
</organism>
<feature type="region of interest" description="Disordered" evidence="2">
    <location>
        <begin position="68"/>
        <end position="89"/>
    </location>
</feature>
<gene>
    <name evidence="4" type="ORF">COLO4_13391</name>
</gene>
<evidence type="ECO:0000313" key="4">
    <source>
        <dbReference type="EMBL" id="OMO99243.1"/>
    </source>
</evidence>
<dbReference type="PROSITE" id="PS50158">
    <property type="entry name" value="ZF_CCHC"/>
    <property type="match status" value="1"/>
</dbReference>
<dbReference type="Gene3D" id="4.10.60.10">
    <property type="entry name" value="Zinc finger, CCHC-type"/>
    <property type="match status" value="1"/>
</dbReference>
<dbReference type="STRING" id="93759.A0A1R3JWL6"/>
<name>A0A1R3JWL6_9ROSI</name>
<dbReference type="GO" id="GO:0003676">
    <property type="term" value="F:nucleic acid binding"/>
    <property type="evidence" value="ECO:0007669"/>
    <property type="project" value="InterPro"/>
</dbReference>
<evidence type="ECO:0000256" key="2">
    <source>
        <dbReference type="SAM" id="MobiDB-lite"/>
    </source>
</evidence>
<dbReference type="SUPFAM" id="SSF57756">
    <property type="entry name" value="Retrovirus zinc finger-like domains"/>
    <property type="match status" value="1"/>
</dbReference>
<dbReference type="EMBL" id="AWUE01015163">
    <property type="protein sequence ID" value="OMO99243.1"/>
    <property type="molecule type" value="Genomic_DNA"/>
</dbReference>
<feature type="region of interest" description="Disordered" evidence="2">
    <location>
        <begin position="31"/>
        <end position="53"/>
    </location>
</feature>